<gene>
    <name evidence="2" type="ORF">BXY45_10544</name>
</gene>
<proteinExistence type="predicted"/>
<comment type="caution">
    <text evidence="2">The sequence shown here is derived from an EMBL/GenBank/DDBJ whole genome shotgun (WGS) entry which is preliminary data.</text>
</comment>
<keyword evidence="1" id="KW-1133">Transmembrane helix</keyword>
<dbReference type="Proteomes" id="UP000245469">
    <property type="component" value="Unassembled WGS sequence"/>
</dbReference>
<dbReference type="AlphaFoldDB" id="A0A316ACY7"/>
<organism evidence="2 3">
    <name type="scientific">Quadrisphaera granulorum</name>
    <dbReference type="NCBI Taxonomy" id="317664"/>
    <lineage>
        <taxon>Bacteria</taxon>
        <taxon>Bacillati</taxon>
        <taxon>Actinomycetota</taxon>
        <taxon>Actinomycetes</taxon>
        <taxon>Kineosporiales</taxon>
        <taxon>Kineosporiaceae</taxon>
        <taxon>Quadrisphaera</taxon>
    </lineage>
</organism>
<feature type="transmembrane region" description="Helical" evidence="1">
    <location>
        <begin position="34"/>
        <end position="57"/>
    </location>
</feature>
<keyword evidence="1" id="KW-0812">Transmembrane</keyword>
<evidence type="ECO:0000313" key="2">
    <source>
        <dbReference type="EMBL" id="PWJ54840.1"/>
    </source>
</evidence>
<evidence type="ECO:0000313" key="3">
    <source>
        <dbReference type="Proteomes" id="UP000245469"/>
    </source>
</evidence>
<keyword evidence="3" id="KW-1185">Reference proteome</keyword>
<keyword evidence="1" id="KW-0472">Membrane</keyword>
<protein>
    <submittedName>
        <fullName evidence="2">Uncharacterized protein</fullName>
    </submittedName>
</protein>
<reference evidence="2 3" key="1">
    <citation type="submission" date="2018-03" db="EMBL/GenBank/DDBJ databases">
        <title>Genomic Encyclopedia of Archaeal and Bacterial Type Strains, Phase II (KMG-II): from individual species to whole genera.</title>
        <authorList>
            <person name="Goeker M."/>
        </authorList>
    </citation>
    <scope>NUCLEOTIDE SEQUENCE [LARGE SCALE GENOMIC DNA]</scope>
    <source>
        <strain evidence="2 3">DSM 44889</strain>
    </source>
</reference>
<name>A0A316ACY7_9ACTN</name>
<sequence>MHQLHALLLTTLTALSDLTSPAERSDRERGDVPGWVLVTVMSAGIVVGLAAIAAPTLTTMFEQSIKAVKVAAP</sequence>
<dbReference type="RefSeq" id="WP_211319257.1">
    <property type="nucleotide sequence ID" value="NZ_QGDQ01000005.1"/>
</dbReference>
<dbReference type="EMBL" id="QGDQ01000005">
    <property type="protein sequence ID" value="PWJ54840.1"/>
    <property type="molecule type" value="Genomic_DNA"/>
</dbReference>
<accession>A0A316ACY7</accession>
<evidence type="ECO:0000256" key="1">
    <source>
        <dbReference type="SAM" id="Phobius"/>
    </source>
</evidence>